<feature type="region of interest" description="Disordered" evidence="1">
    <location>
        <begin position="1"/>
        <end position="72"/>
    </location>
</feature>
<keyword evidence="2" id="KW-1133">Transmembrane helix</keyword>
<evidence type="ECO:0000313" key="3">
    <source>
        <dbReference type="EMBL" id="BBZ43370.1"/>
    </source>
</evidence>
<keyword evidence="4" id="KW-1185">Reference proteome</keyword>
<proteinExistence type="predicted"/>
<organism evidence="3 4">
    <name type="scientific">Mycobacterium parmense</name>
    <dbReference type="NCBI Taxonomy" id="185642"/>
    <lineage>
        <taxon>Bacteria</taxon>
        <taxon>Bacillati</taxon>
        <taxon>Actinomycetota</taxon>
        <taxon>Actinomycetes</taxon>
        <taxon>Mycobacteriales</taxon>
        <taxon>Mycobacteriaceae</taxon>
        <taxon>Mycobacterium</taxon>
        <taxon>Mycobacterium simiae complex</taxon>
    </lineage>
</organism>
<keyword evidence="2" id="KW-0472">Membrane</keyword>
<dbReference type="EMBL" id="AP022614">
    <property type="protein sequence ID" value="BBZ43370.1"/>
    <property type="molecule type" value="Genomic_DNA"/>
</dbReference>
<dbReference type="AlphaFoldDB" id="A0A7I7YNH9"/>
<reference evidence="3 4" key="1">
    <citation type="journal article" date="2019" name="Emerg. Microbes Infect.">
        <title>Comprehensive subspecies identification of 175 nontuberculous mycobacteria species based on 7547 genomic profiles.</title>
        <authorList>
            <person name="Matsumoto Y."/>
            <person name="Kinjo T."/>
            <person name="Motooka D."/>
            <person name="Nabeya D."/>
            <person name="Jung N."/>
            <person name="Uechi K."/>
            <person name="Horii T."/>
            <person name="Iida T."/>
            <person name="Fujita J."/>
            <person name="Nakamura S."/>
        </authorList>
    </citation>
    <scope>NUCLEOTIDE SEQUENCE [LARGE SCALE GENOMIC DNA]</scope>
    <source>
        <strain evidence="3 4">JCM 14742</strain>
    </source>
</reference>
<protein>
    <submittedName>
        <fullName evidence="3">Uncharacterized protein</fullName>
    </submittedName>
</protein>
<evidence type="ECO:0000256" key="1">
    <source>
        <dbReference type="SAM" id="MobiDB-lite"/>
    </source>
</evidence>
<sequence length="247" mass="26184">MTVKESALNESEVAETDSADSKIDDVAETDSAESTIKDVGDSDPTESAIENASDGDPSEEAAPKTPRGKKSARRLRLSISLPSLVIAAVITALVAAVGVFAWLYVGAQHKLDAQSRQSDNNAHAERLAMDYAVHAAEINFGDLNAWKVKLVAGTSPALKEKLTKAGEEMEQILVPLQWSSTARPLVAKVRSDTGGAYVVDCFVSVLTKTVQAPSPLQSTATYSITIDSNKNWEISDVGGIGAVVEQK</sequence>
<keyword evidence="2" id="KW-0812">Transmembrane</keyword>
<name>A0A7I7YNH9_9MYCO</name>
<dbReference type="RefSeq" id="WP_085268179.1">
    <property type="nucleotide sequence ID" value="NZ_AP022614.1"/>
</dbReference>
<gene>
    <name evidence="3" type="ORF">MPRM_06510</name>
</gene>
<dbReference type="Proteomes" id="UP000467105">
    <property type="component" value="Chromosome"/>
</dbReference>
<evidence type="ECO:0000256" key="2">
    <source>
        <dbReference type="SAM" id="Phobius"/>
    </source>
</evidence>
<accession>A0A7I7YNH9</accession>
<evidence type="ECO:0000313" key="4">
    <source>
        <dbReference type="Proteomes" id="UP000467105"/>
    </source>
</evidence>
<feature type="transmembrane region" description="Helical" evidence="2">
    <location>
        <begin position="79"/>
        <end position="105"/>
    </location>
</feature>